<evidence type="ECO:0008006" key="2">
    <source>
        <dbReference type="Google" id="ProtNLM"/>
    </source>
</evidence>
<dbReference type="AlphaFoldDB" id="A0A7S1WLI3"/>
<proteinExistence type="predicted"/>
<sequence length="232" mass="26096">MGAPPPYWSMEAAKDTACRGLFHFDNSNHHYVMGKSRDTLESCQEQCQIHPNCTGIEYSAVYGQRCEIWTRPYGIGATVPKRDFVCLRYSAPRRSPLDFARRGPWVDCEREPCYEWSLVDGGEDRACRGANTTDDEDSYYILHEATPTIDACLAICNDMNAACSTSICQQRCSGVEYHPAFNDGRCEAWTRPPRTDLLTGVYHAGVGASAVKDGFVCMRFQAVGSWARYLHY</sequence>
<name>A0A7S1WLI3_ALECA</name>
<dbReference type="EMBL" id="HBGE01086462">
    <property type="protein sequence ID" value="CAD9174748.1"/>
    <property type="molecule type" value="Transcribed_RNA"/>
</dbReference>
<evidence type="ECO:0000313" key="1">
    <source>
        <dbReference type="EMBL" id="CAD9174748.1"/>
    </source>
</evidence>
<gene>
    <name evidence="1" type="ORF">ACAT0790_LOCUS51517</name>
</gene>
<protein>
    <recommendedName>
        <fullName evidence="2">Apple domain-containing protein</fullName>
    </recommendedName>
</protein>
<reference evidence="1" key="1">
    <citation type="submission" date="2021-01" db="EMBL/GenBank/DDBJ databases">
        <authorList>
            <person name="Corre E."/>
            <person name="Pelletier E."/>
            <person name="Niang G."/>
            <person name="Scheremetjew M."/>
            <person name="Finn R."/>
            <person name="Kale V."/>
            <person name="Holt S."/>
            <person name="Cochrane G."/>
            <person name="Meng A."/>
            <person name="Brown T."/>
            <person name="Cohen L."/>
        </authorList>
    </citation>
    <scope>NUCLEOTIDE SEQUENCE</scope>
    <source>
        <strain evidence="1">OF101</strain>
    </source>
</reference>
<accession>A0A7S1WLI3</accession>
<organism evidence="1">
    <name type="scientific">Alexandrium catenella</name>
    <name type="common">Red tide dinoflagellate</name>
    <name type="synonym">Gonyaulax catenella</name>
    <dbReference type="NCBI Taxonomy" id="2925"/>
    <lineage>
        <taxon>Eukaryota</taxon>
        <taxon>Sar</taxon>
        <taxon>Alveolata</taxon>
        <taxon>Dinophyceae</taxon>
        <taxon>Gonyaulacales</taxon>
        <taxon>Pyrocystaceae</taxon>
        <taxon>Alexandrium</taxon>
    </lineage>
</organism>